<evidence type="ECO:0000256" key="1">
    <source>
        <dbReference type="SAM" id="MobiDB-lite"/>
    </source>
</evidence>
<accession>A0A8R7R142</accession>
<proteinExistence type="predicted"/>
<keyword evidence="3" id="KW-1185">Reference proteome</keyword>
<name>A0A8R7R142_TRIUA</name>
<evidence type="ECO:0000313" key="2">
    <source>
        <dbReference type="EnsemblPlants" id="TuG1812G0700003106.01.T01.cds314333"/>
    </source>
</evidence>
<dbReference type="Gramene" id="TuG1812G0700003106.01.T01">
    <property type="protein sequence ID" value="TuG1812G0700003106.01.T01.cds314333"/>
    <property type="gene ID" value="TuG1812G0700003106.01"/>
</dbReference>
<reference evidence="3" key="1">
    <citation type="journal article" date="2013" name="Nature">
        <title>Draft genome of the wheat A-genome progenitor Triticum urartu.</title>
        <authorList>
            <person name="Ling H.Q."/>
            <person name="Zhao S."/>
            <person name="Liu D."/>
            <person name="Wang J."/>
            <person name="Sun H."/>
            <person name="Zhang C."/>
            <person name="Fan H."/>
            <person name="Li D."/>
            <person name="Dong L."/>
            <person name="Tao Y."/>
            <person name="Gao C."/>
            <person name="Wu H."/>
            <person name="Li Y."/>
            <person name="Cui Y."/>
            <person name="Guo X."/>
            <person name="Zheng S."/>
            <person name="Wang B."/>
            <person name="Yu K."/>
            <person name="Liang Q."/>
            <person name="Yang W."/>
            <person name="Lou X."/>
            <person name="Chen J."/>
            <person name="Feng M."/>
            <person name="Jian J."/>
            <person name="Zhang X."/>
            <person name="Luo G."/>
            <person name="Jiang Y."/>
            <person name="Liu J."/>
            <person name="Wang Z."/>
            <person name="Sha Y."/>
            <person name="Zhang B."/>
            <person name="Wu H."/>
            <person name="Tang D."/>
            <person name="Shen Q."/>
            <person name="Xue P."/>
            <person name="Zou S."/>
            <person name="Wang X."/>
            <person name="Liu X."/>
            <person name="Wang F."/>
            <person name="Yang Y."/>
            <person name="An X."/>
            <person name="Dong Z."/>
            <person name="Zhang K."/>
            <person name="Zhang X."/>
            <person name="Luo M.C."/>
            <person name="Dvorak J."/>
            <person name="Tong Y."/>
            <person name="Wang J."/>
            <person name="Yang H."/>
            <person name="Li Z."/>
            <person name="Wang D."/>
            <person name="Zhang A."/>
            <person name="Wang J."/>
        </authorList>
    </citation>
    <scope>NUCLEOTIDE SEQUENCE</scope>
    <source>
        <strain evidence="3">cv. G1812</strain>
    </source>
</reference>
<sequence length="41" mass="4596">MRMLATLSSPSAQAIRIVVVPTRGSPTHHHHRPQRQYSSTC</sequence>
<dbReference type="AlphaFoldDB" id="A0A8R7R142"/>
<organism evidence="2 3">
    <name type="scientific">Triticum urartu</name>
    <name type="common">Red wild einkorn</name>
    <name type="synonym">Crithodium urartu</name>
    <dbReference type="NCBI Taxonomy" id="4572"/>
    <lineage>
        <taxon>Eukaryota</taxon>
        <taxon>Viridiplantae</taxon>
        <taxon>Streptophyta</taxon>
        <taxon>Embryophyta</taxon>
        <taxon>Tracheophyta</taxon>
        <taxon>Spermatophyta</taxon>
        <taxon>Magnoliopsida</taxon>
        <taxon>Liliopsida</taxon>
        <taxon>Poales</taxon>
        <taxon>Poaceae</taxon>
        <taxon>BOP clade</taxon>
        <taxon>Pooideae</taxon>
        <taxon>Triticodae</taxon>
        <taxon>Triticeae</taxon>
        <taxon>Triticinae</taxon>
        <taxon>Triticum</taxon>
    </lineage>
</organism>
<dbReference type="EnsemblPlants" id="TuG1812G0700003106.01.T01">
    <property type="protein sequence ID" value="TuG1812G0700003106.01.T01.cds314333"/>
    <property type="gene ID" value="TuG1812G0700003106.01"/>
</dbReference>
<evidence type="ECO:0000313" key="3">
    <source>
        <dbReference type="Proteomes" id="UP000015106"/>
    </source>
</evidence>
<feature type="region of interest" description="Disordered" evidence="1">
    <location>
        <begin position="22"/>
        <end position="41"/>
    </location>
</feature>
<reference evidence="2" key="3">
    <citation type="submission" date="2022-06" db="UniProtKB">
        <authorList>
            <consortium name="EnsemblPlants"/>
        </authorList>
    </citation>
    <scope>IDENTIFICATION</scope>
</reference>
<reference evidence="2" key="2">
    <citation type="submission" date="2018-03" db="EMBL/GenBank/DDBJ databases">
        <title>The Triticum urartu genome reveals the dynamic nature of wheat genome evolution.</title>
        <authorList>
            <person name="Ling H."/>
            <person name="Ma B."/>
            <person name="Shi X."/>
            <person name="Liu H."/>
            <person name="Dong L."/>
            <person name="Sun H."/>
            <person name="Cao Y."/>
            <person name="Gao Q."/>
            <person name="Zheng S."/>
            <person name="Li Y."/>
            <person name="Yu Y."/>
            <person name="Du H."/>
            <person name="Qi M."/>
            <person name="Li Y."/>
            <person name="Yu H."/>
            <person name="Cui Y."/>
            <person name="Wang N."/>
            <person name="Chen C."/>
            <person name="Wu H."/>
            <person name="Zhao Y."/>
            <person name="Zhang J."/>
            <person name="Li Y."/>
            <person name="Zhou W."/>
            <person name="Zhang B."/>
            <person name="Hu W."/>
            <person name="Eijk M."/>
            <person name="Tang J."/>
            <person name="Witsenboer H."/>
            <person name="Zhao S."/>
            <person name="Li Z."/>
            <person name="Zhang A."/>
            <person name="Wang D."/>
            <person name="Liang C."/>
        </authorList>
    </citation>
    <scope>NUCLEOTIDE SEQUENCE [LARGE SCALE GENOMIC DNA]</scope>
    <source>
        <strain evidence="2">cv. G1812</strain>
    </source>
</reference>
<dbReference type="Proteomes" id="UP000015106">
    <property type="component" value="Chromosome 7"/>
</dbReference>
<protein>
    <submittedName>
        <fullName evidence="2">Uncharacterized protein</fullName>
    </submittedName>
</protein>